<protein>
    <submittedName>
        <fullName evidence="1">Uncharacterized protein</fullName>
    </submittedName>
</protein>
<evidence type="ECO:0000313" key="2">
    <source>
        <dbReference type="Proteomes" id="UP000471640"/>
    </source>
</evidence>
<accession>A0A6P1E621</accession>
<reference evidence="1 2" key="2">
    <citation type="submission" date="2020-02" db="EMBL/GenBank/DDBJ databases">
        <title>Genome sequences of Thiorhodococcus mannitoliphagus and Thiorhodococcus minor, purple sulfur photosynthetic bacteria in the gammaproteobacterial family, Chromatiaceae.</title>
        <authorList>
            <person name="Aviles F.A."/>
            <person name="Meyer T.E."/>
            <person name="Kyndt J.A."/>
        </authorList>
    </citation>
    <scope>NUCLEOTIDE SEQUENCE [LARGE SCALE GENOMIC DNA]</scope>
    <source>
        <strain evidence="1 2">DSM 18266</strain>
    </source>
</reference>
<dbReference type="RefSeq" id="WP_164656267.1">
    <property type="nucleotide sequence ID" value="NZ_JAAIJR010000149.1"/>
</dbReference>
<sequence>MINGEDFPLCVRRQLAMTASRDSKDESCFDDAVVTGLLGSLSLDFSEKCRVVDTPLSRFQHDSLLDVWRDEAEKLALMAHHYPQDMLPLIAKTVFVGFRLASYKGLSLSSEVEDALACRMARHAGRSGAANLLRGLPDSFWLKRNLCSWYWRHLLPRDHAAWKAAPPISSSTGSI</sequence>
<keyword evidence="2" id="KW-1185">Reference proteome</keyword>
<dbReference type="Proteomes" id="UP000471640">
    <property type="component" value="Unassembled WGS sequence"/>
</dbReference>
<proteinExistence type="predicted"/>
<comment type="caution">
    <text evidence="1">The sequence shown here is derived from an EMBL/GenBank/DDBJ whole genome shotgun (WGS) entry which is preliminary data.</text>
</comment>
<organism evidence="1 2">
    <name type="scientific">Thiorhodococcus mannitoliphagus</name>
    <dbReference type="NCBI Taxonomy" id="329406"/>
    <lineage>
        <taxon>Bacteria</taxon>
        <taxon>Pseudomonadati</taxon>
        <taxon>Pseudomonadota</taxon>
        <taxon>Gammaproteobacteria</taxon>
        <taxon>Chromatiales</taxon>
        <taxon>Chromatiaceae</taxon>
        <taxon>Thiorhodococcus</taxon>
    </lineage>
</organism>
<reference evidence="2" key="1">
    <citation type="journal article" date="2020" name="Microbiol. Resour. Announc.">
        <title>Draft Genome Sequences of Thiorhodococcus mannitoliphagus and Thiorhodococcus minor, Purple Sulfur Photosynthetic Bacteria in the Gammaproteobacterial Family Chromatiaceae.</title>
        <authorList>
            <person name="Aviles F.A."/>
            <person name="Meyer T.E."/>
            <person name="Kyndt J.A."/>
        </authorList>
    </citation>
    <scope>NUCLEOTIDE SEQUENCE [LARGE SCALE GENOMIC DNA]</scope>
    <source>
        <strain evidence="2">DSM 18266</strain>
    </source>
</reference>
<evidence type="ECO:0000313" key="1">
    <source>
        <dbReference type="EMBL" id="NEX23025.1"/>
    </source>
</evidence>
<dbReference type="AlphaFoldDB" id="A0A6P1E621"/>
<name>A0A6P1E621_9GAMM</name>
<dbReference type="EMBL" id="JAAIJR010000149">
    <property type="protein sequence ID" value="NEX23025.1"/>
    <property type="molecule type" value="Genomic_DNA"/>
</dbReference>
<gene>
    <name evidence="1" type="ORF">G3480_22450</name>
</gene>